<dbReference type="EMBL" id="JAWJAY010000002">
    <property type="protein sequence ID" value="MDV2885811.1"/>
    <property type="molecule type" value="Genomic_DNA"/>
</dbReference>
<feature type="domain" description="Type II secretion system protein GspF" evidence="12">
    <location>
        <begin position="68"/>
        <end position="191"/>
    </location>
</feature>
<dbReference type="Pfam" id="PF00482">
    <property type="entry name" value="T2SSF"/>
    <property type="match status" value="2"/>
</dbReference>
<dbReference type="InterPro" id="IPR001992">
    <property type="entry name" value="T2SS_GspF/T4SS_PilC_CS"/>
</dbReference>
<evidence type="ECO:0000259" key="12">
    <source>
        <dbReference type="Pfam" id="PF00482"/>
    </source>
</evidence>
<dbReference type="PROSITE" id="PS00874">
    <property type="entry name" value="T2SP_F"/>
    <property type="match status" value="1"/>
</dbReference>
<evidence type="ECO:0000256" key="6">
    <source>
        <dbReference type="ARBA" id="ARBA00022692"/>
    </source>
</evidence>
<evidence type="ECO:0000313" key="13">
    <source>
        <dbReference type="EMBL" id="MDV2885811.1"/>
    </source>
</evidence>
<evidence type="ECO:0000256" key="1">
    <source>
        <dbReference type="ARBA" id="ARBA00004429"/>
    </source>
</evidence>
<keyword evidence="3 9" id="KW-0813">Transport</keyword>
<proteinExistence type="inferred from homology"/>
<evidence type="ECO:0000256" key="10">
    <source>
        <dbReference type="SAM" id="MobiDB-lite"/>
    </source>
</evidence>
<evidence type="ECO:0000256" key="3">
    <source>
        <dbReference type="ARBA" id="ARBA00022448"/>
    </source>
</evidence>
<dbReference type="GO" id="GO:0005886">
    <property type="term" value="C:plasma membrane"/>
    <property type="evidence" value="ECO:0007669"/>
    <property type="project" value="UniProtKB-SubCell"/>
</dbReference>
<sequence>MGVYKYSGRDRRGHVKKGKVKAPSEKQARLILREDGVAVRELNESKSILDMEIELGAGGVRSQDFVIYLRQFATLLKAGISVVDATVILREQTSSKKLKAALHDVEDELRAGNPFSAAAENQKKVFPPLFVNMAKAGELGGNLDDILERLASYYEKQHKTKQKVMSAMSYPIVVGFVAIIIVIFLLSYVVPTFADMFASFNAELPMITVLVLQAGEVFSRLRWLLPLAAILIIVLLKIVNDRAELRYYRDLFILRMPIFGKLLQKAALARMTRTLSSLFSSSVPILQSVSIVERIAGNEVIARVIRESRNSLERGESIAEPMHKHWVFPPLVTQMIAVGEKTGSLDTMLDKVADFYESEVEAGTDQIKALIEPVMIVILAAVVGVIVAAIAIPMFEIFDAVG</sequence>
<organism evidence="13 14">
    <name type="scientific">Alkalihalophilus pseudofirmus</name>
    <name type="common">Bacillus pseudofirmus</name>
    <dbReference type="NCBI Taxonomy" id="79885"/>
    <lineage>
        <taxon>Bacteria</taxon>
        <taxon>Bacillati</taxon>
        <taxon>Bacillota</taxon>
        <taxon>Bacilli</taxon>
        <taxon>Bacillales</taxon>
        <taxon>Bacillaceae</taxon>
        <taxon>Alkalihalophilus</taxon>
    </lineage>
</organism>
<comment type="similarity">
    <text evidence="2 9">Belongs to the GSP F family.</text>
</comment>
<dbReference type="InterPro" id="IPR018076">
    <property type="entry name" value="T2SS_GspF_dom"/>
</dbReference>
<dbReference type="PANTHER" id="PTHR30012:SF0">
    <property type="entry name" value="TYPE II SECRETION SYSTEM PROTEIN F-RELATED"/>
    <property type="match status" value="1"/>
</dbReference>
<evidence type="ECO:0000256" key="4">
    <source>
        <dbReference type="ARBA" id="ARBA00022475"/>
    </source>
</evidence>
<dbReference type="Proteomes" id="UP001285636">
    <property type="component" value="Unassembled WGS sequence"/>
</dbReference>
<keyword evidence="8 11" id="KW-0472">Membrane</keyword>
<keyword evidence="5" id="KW-0997">Cell inner membrane</keyword>
<gene>
    <name evidence="13" type="ORF">RYX45_11525</name>
</gene>
<evidence type="ECO:0000256" key="11">
    <source>
        <dbReference type="SAM" id="Phobius"/>
    </source>
</evidence>
<dbReference type="RefSeq" id="WP_323466830.1">
    <property type="nucleotide sequence ID" value="NZ_CP144224.1"/>
</dbReference>
<dbReference type="PRINTS" id="PR00812">
    <property type="entry name" value="BCTERIALGSPF"/>
</dbReference>
<feature type="region of interest" description="Disordered" evidence="10">
    <location>
        <begin position="1"/>
        <end position="22"/>
    </location>
</feature>
<dbReference type="FunFam" id="1.20.81.30:FF:000001">
    <property type="entry name" value="Type II secretion system protein F"/>
    <property type="match status" value="2"/>
</dbReference>
<keyword evidence="4" id="KW-1003">Cell membrane</keyword>
<dbReference type="GO" id="GO:0009306">
    <property type="term" value="P:protein secretion"/>
    <property type="evidence" value="ECO:0007669"/>
    <property type="project" value="InterPro"/>
</dbReference>
<comment type="caution">
    <text evidence="13">The sequence shown here is derived from an EMBL/GenBank/DDBJ whole genome shotgun (WGS) entry which is preliminary data.</text>
</comment>
<evidence type="ECO:0000256" key="7">
    <source>
        <dbReference type="ARBA" id="ARBA00022989"/>
    </source>
</evidence>
<evidence type="ECO:0000256" key="9">
    <source>
        <dbReference type="RuleBase" id="RU003923"/>
    </source>
</evidence>
<feature type="domain" description="Type II secretion system protein GspF" evidence="12">
    <location>
        <begin position="272"/>
        <end position="393"/>
    </location>
</feature>
<comment type="subcellular location">
    <subcellularLocation>
        <location evidence="1">Cell inner membrane</location>
        <topology evidence="1">Multi-pass membrane protein</topology>
    </subcellularLocation>
    <subcellularLocation>
        <location evidence="9">Cell membrane</location>
        <topology evidence="9">Multi-pass membrane protein</topology>
    </subcellularLocation>
</comment>
<reference evidence="13" key="1">
    <citation type="submission" date="2023-10" db="EMBL/GenBank/DDBJ databases">
        <title>Screening of Alkalihalophilus pseudofirmusBZ-TG-HK211 and Its Alleviation of Salt Stress on Rapeseed Growth.</title>
        <authorList>
            <person name="Zhao B."/>
            <person name="Guo T."/>
        </authorList>
    </citation>
    <scope>NUCLEOTIDE SEQUENCE</scope>
    <source>
        <strain evidence="13">BZ-TG-HK211</strain>
    </source>
</reference>
<dbReference type="PANTHER" id="PTHR30012">
    <property type="entry name" value="GENERAL SECRETION PATHWAY PROTEIN"/>
    <property type="match status" value="1"/>
</dbReference>
<dbReference type="AlphaFoldDB" id="A0AAJ2U252"/>
<feature type="transmembrane region" description="Helical" evidence="11">
    <location>
        <begin position="374"/>
        <end position="395"/>
    </location>
</feature>
<feature type="compositionally biased region" description="Basic residues" evidence="10">
    <location>
        <begin position="11"/>
        <end position="20"/>
    </location>
</feature>
<keyword evidence="7 11" id="KW-1133">Transmembrane helix</keyword>
<name>A0AAJ2U252_ALKPS</name>
<feature type="transmembrane region" description="Helical" evidence="11">
    <location>
        <begin position="167"/>
        <end position="190"/>
    </location>
</feature>
<keyword evidence="6 9" id="KW-0812">Transmembrane</keyword>
<evidence type="ECO:0000313" key="14">
    <source>
        <dbReference type="Proteomes" id="UP001285636"/>
    </source>
</evidence>
<protein>
    <submittedName>
        <fullName evidence="13">Type II secretion system F family protein</fullName>
    </submittedName>
</protein>
<dbReference type="InterPro" id="IPR042094">
    <property type="entry name" value="T2SS_GspF_sf"/>
</dbReference>
<feature type="transmembrane region" description="Helical" evidence="11">
    <location>
        <begin position="221"/>
        <end position="239"/>
    </location>
</feature>
<evidence type="ECO:0000256" key="8">
    <source>
        <dbReference type="ARBA" id="ARBA00023136"/>
    </source>
</evidence>
<evidence type="ECO:0000256" key="5">
    <source>
        <dbReference type="ARBA" id="ARBA00022519"/>
    </source>
</evidence>
<dbReference type="Gene3D" id="1.20.81.30">
    <property type="entry name" value="Type II secretion system (T2SS), domain F"/>
    <property type="match status" value="2"/>
</dbReference>
<dbReference type="InterPro" id="IPR003004">
    <property type="entry name" value="GspF/PilC"/>
</dbReference>
<accession>A0AAJ2U252</accession>
<evidence type="ECO:0000256" key="2">
    <source>
        <dbReference type="ARBA" id="ARBA00005745"/>
    </source>
</evidence>